<dbReference type="Pfam" id="PF00293">
    <property type="entry name" value="NUDIX"/>
    <property type="match status" value="1"/>
</dbReference>
<dbReference type="PROSITE" id="PS00893">
    <property type="entry name" value="NUDIX_BOX"/>
    <property type="match status" value="1"/>
</dbReference>
<evidence type="ECO:0000256" key="2">
    <source>
        <dbReference type="ARBA" id="ARBA00022801"/>
    </source>
</evidence>
<evidence type="ECO:0000259" key="4">
    <source>
        <dbReference type="PROSITE" id="PS51462"/>
    </source>
</evidence>
<dbReference type="SUPFAM" id="SSF55811">
    <property type="entry name" value="Nudix"/>
    <property type="match status" value="1"/>
</dbReference>
<dbReference type="GO" id="GO:0019693">
    <property type="term" value="P:ribose phosphate metabolic process"/>
    <property type="evidence" value="ECO:0007669"/>
    <property type="project" value="TreeGrafter"/>
</dbReference>
<gene>
    <name evidence="5" type="ORF">SAMN05216313_11814</name>
</gene>
<dbReference type="PANTHER" id="PTHR11839">
    <property type="entry name" value="UDP/ADP-SUGAR PYROPHOSPHATASE"/>
    <property type="match status" value="1"/>
</dbReference>
<dbReference type="CDD" id="cd24161">
    <property type="entry name" value="NUDIX_ADPRase_Ndx2"/>
    <property type="match status" value="1"/>
</dbReference>
<protein>
    <submittedName>
        <fullName evidence="5">ADP-ribose pyrophosphatase</fullName>
    </submittedName>
</protein>
<evidence type="ECO:0000313" key="6">
    <source>
        <dbReference type="Proteomes" id="UP000198508"/>
    </source>
</evidence>
<evidence type="ECO:0000313" key="5">
    <source>
        <dbReference type="EMBL" id="SET88131.1"/>
    </source>
</evidence>
<comment type="similarity">
    <text evidence="3">Belongs to the Nudix hydrolase family.</text>
</comment>
<dbReference type="InterPro" id="IPR020084">
    <property type="entry name" value="NUDIX_hydrolase_CS"/>
</dbReference>
<reference evidence="6" key="1">
    <citation type="submission" date="2016-10" db="EMBL/GenBank/DDBJ databases">
        <authorList>
            <person name="Varghese N."/>
            <person name="Submissions S."/>
        </authorList>
    </citation>
    <scope>NUCLEOTIDE SEQUENCE [LARGE SCALE GENOMIC DNA]</scope>
    <source>
        <strain evidence="6">NLAE-zl-G277</strain>
    </source>
</reference>
<dbReference type="Gene3D" id="3.90.79.10">
    <property type="entry name" value="Nucleoside Triphosphate Pyrophosphohydrolase"/>
    <property type="match status" value="1"/>
</dbReference>
<sequence length="183" mass="21171">MLMDYFYYDKYEIVDQRESSLGRLTIHLDTVKKDDRCYPYSFLKANDSICVLPIVDNKILLVKQYRHALKSWEFEIPGGGLEEGEDIEMAAARELLEETGYKADSIKRLGMYYPSPGITSEKAYLCVALCHNENEIKREPLELITTGLFSISAFEEMIRSGDFRHGMGLVAWLKYKTLNILYQ</sequence>
<evidence type="ECO:0000256" key="3">
    <source>
        <dbReference type="RuleBase" id="RU003476"/>
    </source>
</evidence>
<proteinExistence type="inferred from homology"/>
<dbReference type="InterPro" id="IPR000086">
    <property type="entry name" value="NUDIX_hydrolase_dom"/>
</dbReference>
<name>A0A1I0HXM2_9FIRM</name>
<keyword evidence="2 3" id="KW-0378">Hydrolase</keyword>
<dbReference type="STRING" id="460384.SAMN05216313_11814"/>
<dbReference type="PROSITE" id="PS51462">
    <property type="entry name" value="NUDIX"/>
    <property type="match status" value="1"/>
</dbReference>
<dbReference type="InterPro" id="IPR015797">
    <property type="entry name" value="NUDIX_hydrolase-like_dom_sf"/>
</dbReference>
<evidence type="ECO:0000256" key="1">
    <source>
        <dbReference type="ARBA" id="ARBA00001946"/>
    </source>
</evidence>
<keyword evidence="6" id="KW-1185">Reference proteome</keyword>
<dbReference type="PANTHER" id="PTHR11839:SF18">
    <property type="entry name" value="NUDIX HYDROLASE DOMAIN-CONTAINING PROTEIN"/>
    <property type="match status" value="1"/>
</dbReference>
<dbReference type="EMBL" id="FOIM01000018">
    <property type="protein sequence ID" value="SET88131.1"/>
    <property type="molecule type" value="Genomic_DNA"/>
</dbReference>
<dbReference type="PRINTS" id="PR00502">
    <property type="entry name" value="NUDIXFAMILY"/>
</dbReference>
<dbReference type="GO" id="GO:0016462">
    <property type="term" value="F:pyrophosphatase activity"/>
    <property type="evidence" value="ECO:0007669"/>
    <property type="project" value="UniProtKB-ARBA"/>
</dbReference>
<dbReference type="Proteomes" id="UP000198508">
    <property type="component" value="Unassembled WGS sequence"/>
</dbReference>
<organism evidence="5 6">
    <name type="scientific">Enterocloster lavalensis</name>
    <dbReference type="NCBI Taxonomy" id="460384"/>
    <lineage>
        <taxon>Bacteria</taxon>
        <taxon>Bacillati</taxon>
        <taxon>Bacillota</taxon>
        <taxon>Clostridia</taxon>
        <taxon>Lachnospirales</taxon>
        <taxon>Lachnospiraceae</taxon>
        <taxon>Enterocloster</taxon>
    </lineage>
</organism>
<comment type="cofactor">
    <cofactor evidence="1">
        <name>Mg(2+)</name>
        <dbReference type="ChEBI" id="CHEBI:18420"/>
    </cofactor>
</comment>
<dbReference type="InterPro" id="IPR020476">
    <property type="entry name" value="Nudix_hydrolase"/>
</dbReference>
<feature type="domain" description="Nudix hydrolase" evidence="4">
    <location>
        <begin position="44"/>
        <end position="171"/>
    </location>
</feature>
<dbReference type="GO" id="GO:0006753">
    <property type="term" value="P:nucleoside phosphate metabolic process"/>
    <property type="evidence" value="ECO:0007669"/>
    <property type="project" value="TreeGrafter"/>
</dbReference>
<dbReference type="AlphaFoldDB" id="A0A1I0HXM2"/>
<accession>A0A1I0HXM2</accession>